<gene>
    <name evidence="3" type="ORF">N7482_004498</name>
</gene>
<dbReference type="GO" id="GO:0006355">
    <property type="term" value="P:regulation of DNA-templated transcription"/>
    <property type="evidence" value="ECO:0007669"/>
    <property type="project" value="TreeGrafter"/>
</dbReference>
<name>A0A9W9I8U2_9EURO</name>
<dbReference type="PANTHER" id="PTHR13360:SF1">
    <property type="entry name" value="ACTIVATING SIGNAL COINTEGRATOR 1 COMPLEX SUBUNIT 1"/>
    <property type="match status" value="1"/>
</dbReference>
<feature type="region of interest" description="Disordered" evidence="1">
    <location>
        <begin position="1"/>
        <end position="28"/>
    </location>
</feature>
<organism evidence="3 4">
    <name type="scientific">Penicillium canariense</name>
    <dbReference type="NCBI Taxonomy" id="189055"/>
    <lineage>
        <taxon>Eukaryota</taxon>
        <taxon>Fungi</taxon>
        <taxon>Dikarya</taxon>
        <taxon>Ascomycota</taxon>
        <taxon>Pezizomycotina</taxon>
        <taxon>Eurotiomycetes</taxon>
        <taxon>Eurotiomycetidae</taxon>
        <taxon>Eurotiales</taxon>
        <taxon>Aspergillaceae</taxon>
        <taxon>Penicillium</taxon>
    </lineage>
</organism>
<reference evidence="3" key="2">
    <citation type="journal article" date="2023" name="IMA Fungus">
        <title>Comparative genomic study of the Penicillium genus elucidates a diverse pangenome and 15 lateral gene transfer events.</title>
        <authorList>
            <person name="Petersen C."/>
            <person name="Sorensen T."/>
            <person name="Nielsen M.R."/>
            <person name="Sondergaard T.E."/>
            <person name="Sorensen J.L."/>
            <person name="Fitzpatrick D.A."/>
            <person name="Frisvad J.C."/>
            <person name="Nielsen K.L."/>
        </authorList>
    </citation>
    <scope>NUCLEOTIDE SEQUENCE</scope>
    <source>
        <strain evidence="3">IBT 26290</strain>
    </source>
</reference>
<dbReference type="InterPro" id="IPR019510">
    <property type="entry name" value="AKAP7-like_phosphoesterase"/>
</dbReference>
<evidence type="ECO:0000313" key="4">
    <source>
        <dbReference type="Proteomes" id="UP001149163"/>
    </source>
</evidence>
<keyword evidence="4" id="KW-1185">Reference proteome</keyword>
<dbReference type="RefSeq" id="XP_056545365.1">
    <property type="nucleotide sequence ID" value="XM_056686623.1"/>
</dbReference>
<proteinExistence type="predicted"/>
<dbReference type="GO" id="GO:0005634">
    <property type="term" value="C:nucleus"/>
    <property type="evidence" value="ECO:0007669"/>
    <property type="project" value="TreeGrafter"/>
</dbReference>
<reference evidence="3" key="1">
    <citation type="submission" date="2022-11" db="EMBL/GenBank/DDBJ databases">
        <authorList>
            <person name="Petersen C."/>
        </authorList>
    </citation>
    <scope>NUCLEOTIDE SEQUENCE</scope>
    <source>
        <strain evidence="3">IBT 26290</strain>
    </source>
</reference>
<feature type="region of interest" description="Disordered" evidence="1">
    <location>
        <begin position="132"/>
        <end position="165"/>
    </location>
</feature>
<dbReference type="InterPro" id="IPR009210">
    <property type="entry name" value="ASCC1"/>
</dbReference>
<feature type="compositionally biased region" description="Polar residues" evidence="1">
    <location>
        <begin position="152"/>
        <end position="165"/>
    </location>
</feature>
<dbReference type="Pfam" id="PF10469">
    <property type="entry name" value="AKAP7_NLS"/>
    <property type="match status" value="1"/>
</dbReference>
<dbReference type="GO" id="GO:0006307">
    <property type="term" value="P:DNA alkylation repair"/>
    <property type="evidence" value="ECO:0007669"/>
    <property type="project" value="InterPro"/>
</dbReference>
<feature type="domain" description="A-kinase anchor protein 7-like phosphoesterase" evidence="2">
    <location>
        <begin position="31"/>
        <end position="345"/>
    </location>
</feature>
<dbReference type="EMBL" id="JAPQKN010000002">
    <property type="protein sequence ID" value="KAJ5168904.1"/>
    <property type="molecule type" value="Genomic_DNA"/>
</dbReference>
<dbReference type="OrthoDB" id="277832at2759"/>
<comment type="caution">
    <text evidence="3">The sequence shown here is derived from an EMBL/GenBank/DDBJ whole genome shotgun (WGS) entry which is preliminary data.</text>
</comment>
<feature type="region of interest" description="Disordered" evidence="1">
    <location>
        <begin position="356"/>
        <end position="390"/>
    </location>
</feature>
<evidence type="ECO:0000259" key="2">
    <source>
        <dbReference type="Pfam" id="PF10469"/>
    </source>
</evidence>
<dbReference type="Proteomes" id="UP001149163">
    <property type="component" value="Unassembled WGS sequence"/>
</dbReference>
<feature type="compositionally biased region" description="Basic residues" evidence="1">
    <location>
        <begin position="1"/>
        <end position="11"/>
    </location>
</feature>
<protein>
    <recommendedName>
        <fullName evidence="2">A-kinase anchor protein 7-like phosphoesterase domain-containing protein</fullName>
    </recommendedName>
</protein>
<evidence type="ECO:0000256" key="1">
    <source>
        <dbReference type="SAM" id="MobiDB-lite"/>
    </source>
</evidence>
<dbReference type="AlphaFoldDB" id="A0A9W9I8U2"/>
<dbReference type="GeneID" id="81425799"/>
<dbReference type="Gene3D" id="3.90.1140.10">
    <property type="entry name" value="Cyclic phosphodiesterase"/>
    <property type="match status" value="1"/>
</dbReference>
<feature type="region of interest" description="Disordered" evidence="1">
    <location>
        <begin position="441"/>
        <end position="464"/>
    </location>
</feature>
<feature type="compositionally biased region" description="Polar residues" evidence="1">
    <location>
        <begin position="356"/>
        <end position="372"/>
    </location>
</feature>
<accession>A0A9W9I8U2</accession>
<dbReference type="PANTHER" id="PTHR13360">
    <property type="entry name" value="ACTIVATING SIGNAL COINTEGRATOR 1 COMPLEX SUBUNIT 1"/>
    <property type="match status" value="1"/>
</dbReference>
<feature type="compositionally biased region" description="Basic and acidic residues" evidence="1">
    <location>
        <begin position="132"/>
        <end position="143"/>
    </location>
</feature>
<evidence type="ECO:0000313" key="3">
    <source>
        <dbReference type="EMBL" id="KAJ5168904.1"/>
    </source>
</evidence>
<sequence>MTGGKRHAPKHQQKEQQRPRRQRPEKRPQLTHFLCLPLVNSTSLPQLEASIAAFKTAYPPVPFADFRHSQHQTPEQDASHAFIPEGAVRPVGTLHLTLGVMSLTNKERLDEALAFFKALDLVSLMREAERVADEARQERDLKPSSRFIPDSADSSLQLNSDAGSTEATRPFSVSLESLHALPRAKAATVLHASPVDPTGRLYPFCLMLRDKFIEAGFMQAESKNGLPGEKGVQTVPDIQEKTRASSCEDLVGDDRALLDELPKPLSETEGVAAPNNQDPYAAALARKPRPRPLLLHATLVNTIYVRGRRKIESSDTTKSTKKGKNTPKRLEFDARDLLARYRDYYVDEARRTTRVSTATQPGISTESPSLSRLVSEEHEVGPQRKNATATSRSQYPFVWAHEIPLDSVCICEMGAKKLDIGGPEDQGWNARLGEKYTVIAERSLDSSPRPSPTGKESEKVWMEV</sequence>
<feature type="compositionally biased region" description="Basic and acidic residues" evidence="1">
    <location>
        <begin position="455"/>
        <end position="464"/>
    </location>
</feature>